<comment type="caution">
    <text evidence="2">The sequence shown here is derived from an EMBL/GenBank/DDBJ whole genome shotgun (WGS) entry which is preliminary data.</text>
</comment>
<gene>
    <name evidence="2" type="ORF">S01H1_17771</name>
</gene>
<name>X0TFH6_9ZZZZ</name>
<dbReference type="EMBL" id="BARS01009452">
    <property type="protein sequence ID" value="GAF74825.1"/>
    <property type="molecule type" value="Genomic_DNA"/>
</dbReference>
<protein>
    <submittedName>
        <fullName evidence="2">Uncharacterized protein</fullName>
    </submittedName>
</protein>
<feature type="non-terminal residue" evidence="2">
    <location>
        <position position="327"/>
    </location>
</feature>
<keyword evidence="1" id="KW-0175">Coiled coil</keyword>
<evidence type="ECO:0000256" key="1">
    <source>
        <dbReference type="SAM" id="Coils"/>
    </source>
</evidence>
<organism evidence="2">
    <name type="scientific">marine sediment metagenome</name>
    <dbReference type="NCBI Taxonomy" id="412755"/>
    <lineage>
        <taxon>unclassified sequences</taxon>
        <taxon>metagenomes</taxon>
        <taxon>ecological metagenomes</taxon>
    </lineage>
</organism>
<reference evidence="2" key="1">
    <citation type="journal article" date="2014" name="Front. Microbiol.">
        <title>High frequency of phylogenetically diverse reductive dehalogenase-homologous genes in deep subseafloor sedimentary metagenomes.</title>
        <authorList>
            <person name="Kawai M."/>
            <person name="Futagami T."/>
            <person name="Toyoda A."/>
            <person name="Takaki Y."/>
            <person name="Nishi S."/>
            <person name="Hori S."/>
            <person name="Arai W."/>
            <person name="Tsubouchi T."/>
            <person name="Morono Y."/>
            <person name="Uchiyama I."/>
            <person name="Ito T."/>
            <person name="Fujiyama A."/>
            <person name="Inagaki F."/>
            <person name="Takami H."/>
        </authorList>
    </citation>
    <scope>NUCLEOTIDE SEQUENCE</scope>
    <source>
        <strain evidence="2">Expedition CK06-06</strain>
    </source>
</reference>
<dbReference type="AlphaFoldDB" id="X0TFH6"/>
<accession>X0TFH6</accession>
<sequence>MITPKKMQLAIGLTLALTYASAIGSEPNLPTIELEFVTKGSLGTEIEFSLEAEFEKPPPIKPSLAAIFTVQWRFEQTNEPNASDLLKTSAGKTLSALQRELLKTEQAFWLDCTVHKTPMGDDPPFGSATYVARAVSEEDAKKMAYALVEFLMRDEKADTRRMKEKHIRKLSQMQNEIKERIEKAKEEIERKGNEVPVANQKYMDAVRNSPYSLHPSSQVPDEVRKTIFEMDKMLDVLNIEIAGIQSKLSAIRKYSSQSEIRDSETLSTTLKEMAIRQEIELVGAESRRQAIMGVKRREEALYNQYEAFRDLKSEIVTLEYSVKRDEK</sequence>
<feature type="coiled-coil region" evidence="1">
    <location>
        <begin position="156"/>
        <end position="201"/>
    </location>
</feature>
<proteinExistence type="predicted"/>
<evidence type="ECO:0000313" key="2">
    <source>
        <dbReference type="EMBL" id="GAF74825.1"/>
    </source>
</evidence>